<dbReference type="PANTHER" id="PTHR36449:SF1">
    <property type="entry name" value="ACETYLTRANSFERASE"/>
    <property type="match status" value="1"/>
</dbReference>
<evidence type="ECO:0000256" key="2">
    <source>
        <dbReference type="ARBA" id="ARBA00022491"/>
    </source>
</evidence>
<feature type="domain" description="N-acetyltransferase" evidence="7">
    <location>
        <begin position="43"/>
        <end position="145"/>
    </location>
</feature>
<gene>
    <name evidence="8" type="ORF">NKI27_09745</name>
</gene>
<proteinExistence type="inferred from homology"/>
<keyword evidence="2" id="KW-0678">Repressor</keyword>
<comment type="catalytic activity">
    <reaction evidence="6">
        <text>glycyl-tRNA(Gly) + acetyl-CoA = N-acetylglycyl-tRNA(Gly) + CoA + H(+)</text>
        <dbReference type="Rhea" id="RHEA:81867"/>
        <dbReference type="Rhea" id="RHEA-COMP:9683"/>
        <dbReference type="Rhea" id="RHEA-COMP:19766"/>
        <dbReference type="ChEBI" id="CHEBI:15378"/>
        <dbReference type="ChEBI" id="CHEBI:57287"/>
        <dbReference type="ChEBI" id="CHEBI:57288"/>
        <dbReference type="ChEBI" id="CHEBI:78522"/>
        <dbReference type="ChEBI" id="CHEBI:232036"/>
    </reaction>
</comment>
<evidence type="ECO:0000313" key="9">
    <source>
        <dbReference type="Proteomes" id="UP001163739"/>
    </source>
</evidence>
<name>A0ABY6MX28_9ALTE</name>
<organism evidence="8 9">
    <name type="scientific">Alkalimarinus alittae</name>
    <dbReference type="NCBI Taxonomy" id="2961619"/>
    <lineage>
        <taxon>Bacteria</taxon>
        <taxon>Pseudomonadati</taxon>
        <taxon>Pseudomonadota</taxon>
        <taxon>Gammaproteobacteria</taxon>
        <taxon>Alteromonadales</taxon>
        <taxon>Alteromonadaceae</taxon>
        <taxon>Alkalimarinus</taxon>
    </lineage>
</organism>
<evidence type="ECO:0000256" key="4">
    <source>
        <dbReference type="ARBA" id="ARBA00022679"/>
    </source>
</evidence>
<dbReference type="SUPFAM" id="SSF55729">
    <property type="entry name" value="Acyl-CoA N-acyltransferases (Nat)"/>
    <property type="match status" value="1"/>
</dbReference>
<keyword evidence="3" id="KW-1277">Toxin-antitoxin system</keyword>
<evidence type="ECO:0000259" key="7">
    <source>
        <dbReference type="Pfam" id="PF13508"/>
    </source>
</evidence>
<dbReference type="InterPro" id="IPR000182">
    <property type="entry name" value="GNAT_dom"/>
</dbReference>
<keyword evidence="5" id="KW-0012">Acyltransferase</keyword>
<evidence type="ECO:0000256" key="6">
    <source>
        <dbReference type="ARBA" id="ARBA00049880"/>
    </source>
</evidence>
<comment type="similarity">
    <text evidence="1">Belongs to the acetyltransferase family. GNAT subfamily.</text>
</comment>
<keyword evidence="4" id="KW-0808">Transferase</keyword>
<sequence>MGRISKPEPLRSVHDLSRFSCGIDSLDQWLKTRALKNERINASRTYVVCDELRVAGYYCLATGSIEHNESPSKVKRNMPSPIPVMILGRLAVDIDYQDQKIGKGLLKDAVLRTILISEQVGVKAMLVHAINDSARYFYKAHGFIESPFDPMKLLLPTAKKV</sequence>
<dbReference type="InterPro" id="IPR016181">
    <property type="entry name" value="Acyl_CoA_acyltransferase"/>
</dbReference>
<dbReference type="RefSeq" id="WP_265045873.1">
    <property type="nucleotide sequence ID" value="NZ_CP100390.1"/>
</dbReference>
<reference evidence="8" key="1">
    <citation type="submission" date="2022-06" db="EMBL/GenBank/DDBJ databases">
        <title>Alkalimarinus sp. nov., isolated from gut of a Alitta virens.</title>
        <authorList>
            <person name="Yang A.I."/>
            <person name="Shin N.-R."/>
        </authorList>
    </citation>
    <scope>NUCLEOTIDE SEQUENCE</scope>
    <source>
        <strain evidence="8">A2M4</strain>
    </source>
</reference>
<keyword evidence="9" id="KW-1185">Reference proteome</keyword>
<dbReference type="Proteomes" id="UP001163739">
    <property type="component" value="Chromosome"/>
</dbReference>
<accession>A0ABY6MX28</accession>
<dbReference type="PANTHER" id="PTHR36449">
    <property type="entry name" value="ACETYLTRANSFERASE-RELATED"/>
    <property type="match status" value="1"/>
</dbReference>
<dbReference type="EMBL" id="CP100390">
    <property type="protein sequence ID" value="UZE94378.1"/>
    <property type="molecule type" value="Genomic_DNA"/>
</dbReference>
<dbReference type="Pfam" id="PF13508">
    <property type="entry name" value="Acetyltransf_7"/>
    <property type="match status" value="1"/>
</dbReference>
<protein>
    <submittedName>
        <fullName evidence="8">GNAT family N-acetyltransferase</fullName>
    </submittedName>
</protein>
<evidence type="ECO:0000256" key="5">
    <source>
        <dbReference type="ARBA" id="ARBA00023315"/>
    </source>
</evidence>
<evidence type="ECO:0000313" key="8">
    <source>
        <dbReference type="EMBL" id="UZE94378.1"/>
    </source>
</evidence>
<dbReference type="Gene3D" id="3.40.630.30">
    <property type="match status" value="1"/>
</dbReference>
<evidence type="ECO:0000256" key="3">
    <source>
        <dbReference type="ARBA" id="ARBA00022649"/>
    </source>
</evidence>
<evidence type="ECO:0000256" key="1">
    <source>
        <dbReference type="ARBA" id="ARBA00009342"/>
    </source>
</evidence>